<organism evidence="1 2">
    <name type="scientific">Macrococcoides caseolyticum</name>
    <dbReference type="NCBI Taxonomy" id="69966"/>
    <lineage>
        <taxon>Bacteria</taxon>
        <taxon>Bacillati</taxon>
        <taxon>Bacillota</taxon>
        <taxon>Bacilli</taxon>
        <taxon>Bacillales</taxon>
        <taxon>Staphylococcaceae</taxon>
        <taxon>Macrococcoides</taxon>
    </lineage>
</organism>
<gene>
    <name evidence="1" type="ORF">CW682_09740</name>
</gene>
<reference evidence="1" key="1">
    <citation type="submission" date="2017-12" db="EMBL/GenBank/DDBJ databases">
        <title>Genomics of Macrococcus caseolyticus.</title>
        <authorList>
            <person name="MacFadyen A.C."/>
            <person name="Paterson G.K."/>
        </authorList>
    </citation>
    <scope>NUCLEOTIDE SEQUENCE</scope>
    <source>
        <strain evidence="1">5459_5_49</strain>
    </source>
</reference>
<evidence type="ECO:0000313" key="2">
    <source>
        <dbReference type="Proteomes" id="UP000233606"/>
    </source>
</evidence>
<sequence>MQPLEVRTINQWSVDKYEDSQLALLIELYRGIAQDYCNGIFTEGYEPMGVKKFIADSIKHCENSGIASQSMGTVSISFTQDLPETLYKSLEPYKKLRW</sequence>
<comment type="caution">
    <text evidence="1">The sequence shown here is derived from an EMBL/GenBank/DDBJ whole genome shotgun (WGS) entry which is preliminary data.</text>
</comment>
<name>A0ACC9MQC2_9STAP</name>
<dbReference type="Proteomes" id="UP000233606">
    <property type="component" value="Unassembled WGS sequence"/>
</dbReference>
<protein>
    <submittedName>
        <fullName evidence="1">Phage head-tail adapter protein</fullName>
    </submittedName>
</protein>
<evidence type="ECO:0000313" key="1">
    <source>
        <dbReference type="EMBL" id="PKE55882.1"/>
    </source>
</evidence>
<proteinExistence type="predicted"/>
<dbReference type="EMBL" id="PIWU01000015">
    <property type="protein sequence ID" value="PKE55882.1"/>
    <property type="molecule type" value="Genomic_DNA"/>
</dbReference>
<accession>A0ACC9MQC2</accession>
<keyword evidence="2" id="KW-1185">Reference proteome</keyword>